<evidence type="ECO:0000256" key="1">
    <source>
        <dbReference type="ARBA" id="ARBA00022741"/>
    </source>
</evidence>
<evidence type="ECO:0000259" key="4">
    <source>
        <dbReference type="Pfam" id="PF01591"/>
    </source>
</evidence>
<dbReference type="SUPFAM" id="SSF53254">
    <property type="entry name" value="Phosphoglycerate mutase-like"/>
    <property type="match status" value="1"/>
</dbReference>
<dbReference type="GO" id="GO:0004331">
    <property type="term" value="F:fructose-2,6-bisphosphate 2-phosphatase activity"/>
    <property type="evidence" value="ECO:0007669"/>
    <property type="project" value="TreeGrafter"/>
</dbReference>
<gene>
    <name evidence="5" type="ORF">WICMUC_000601</name>
</gene>
<dbReference type="Gene3D" id="3.40.50.1240">
    <property type="entry name" value="Phosphoglycerate mutase-like"/>
    <property type="match status" value="1"/>
</dbReference>
<feature type="compositionally biased region" description="Polar residues" evidence="3">
    <location>
        <begin position="1"/>
        <end position="11"/>
    </location>
</feature>
<dbReference type="GO" id="GO:0003873">
    <property type="term" value="F:6-phosphofructo-2-kinase activity"/>
    <property type="evidence" value="ECO:0007669"/>
    <property type="project" value="InterPro"/>
</dbReference>
<proteinExistence type="predicted"/>
<dbReference type="SMART" id="SM00855">
    <property type="entry name" value="PGAM"/>
    <property type="match status" value="1"/>
</dbReference>
<keyword evidence="1" id="KW-0547">Nucleotide-binding</keyword>
<dbReference type="InterPro" id="IPR029033">
    <property type="entry name" value="His_PPase_superfam"/>
</dbReference>
<dbReference type="InterPro" id="IPR027417">
    <property type="entry name" value="P-loop_NTPase"/>
</dbReference>
<feature type="region of interest" description="Disordered" evidence="3">
    <location>
        <begin position="359"/>
        <end position="395"/>
    </location>
</feature>
<accession>A0A9P8PWR8</accession>
<dbReference type="FunFam" id="3.40.50.300:FF:000644">
    <property type="entry name" value="GpmB, Fructose-2,6-bisphosphatase"/>
    <property type="match status" value="1"/>
</dbReference>
<evidence type="ECO:0000313" key="5">
    <source>
        <dbReference type="EMBL" id="KAH3679858.1"/>
    </source>
</evidence>
<dbReference type="PANTHER" id="PTHR10606:SF39">
    <property type="entry name" value="6-PHOSPHOFRUCTO-2-KINASE_FRUCTOSE-2,6-BISPHOSPHATASE YLR345W-RELATED"/>
    <property type="match status" value="1"/>
</dbReference>
<reference evidence="5" key="1">
    <citation type="journal article" date="2021" name="Open Biol.">
        <title>Shared evolutionary footprints suggest mitochondrial oxidative damage underlies multiple complex I losses in fungi.</title>
        <authorList>
            <person name="Schikora-Tamarit M.A."/>
            <person name="Marcet-Houben M."/>
            <person name="Nosek J."/>
            <person name="Gabaldon T."/>
        </authorList>
    </citation>
    <scope>NUCLEOTIDE SEQUENCE</scope>
    <source>
        <strain evidence="5">CBS6341</strain>
    </source>
</reference>
<dbReference type="GO" id="GO:0005524">
    <property type="term" value="F:ATP binding"/>
    <property type="evidence" value="ECO:0007669"/>
    <property type="project" value="UniProtKB-KW"/>
</dbReference>
<dbReference type="AlphaFoldDB" id="A0A9P8PWR8"/>
<evidence type="ECO:0000313" key="6">
    <source>
        <dbReference type="Proteomes" id="UP000769528"/>
    </source>
</evidence>
<dbReference type="GO" id="GO:0006000">
    <property type="term" value="P:fructose metabolic process"/>
    <property type="evidence" value="ECO:0007669"/>
    <property type="project" value="InterPro"/>
</dbReference>
<protein>
    <recommendedName>
        <fullName evidence="4">6-phosphofructo-2-kinase domain-containing protein</fullName>
    </recommendedName>
</protein>
<dbReference type="Pfam" id="PF00300">
    <property type="entry name" value="His_Phos_1"/>
    <property type="match status" value="1"/>
</dbReference>
<evidence type="ECO:0000256" key="2">
    <source>
        <dbReference type="ARBA" id="ARBA00022840"/>
    </source>
</evidence>
<dbReference type="Proteomes" id="UP000769528">
    <property type="component" value="Unassembled WGS sequence"/>
</dbReference>
<dbReference type="OrthoDB" id="267323at2759"/>
<dbReference type="EMBL" id="JAEUBF010000206">
    <property type="protein sequence ID" value="KAH3679858.1"/>
    <property type="molecule type" value="Genomic_DNA"/>
</dbReference>
<dbReference type="PIRSF" id="PIRSF000709">
    <property type="entry name" value="6PFK_2-Ptase"/>
    <property type="match status" value="1"/>
</dbReference>
<dbReference type="GO" id="GO:0005829">
    <property type="term" value="C:cytosol"/>
    <property type="evidence" value="ECO:0007669"/>
    <property type="project" value="TreeGrafter"/>
</dbReference>
<reference evidence="5" key="2">
    <citation type="submission" date="2021-01" db="EMBL/GenBank/DDBJ databases">
        <authorList>
            <person name="Schikora-Tamarit M.A."/>
        </authorList>
    </citation>
    <scope>NUCLEOTIDE SEQUENCE</scope>
    <source>
        <strain evidence="5">CBS6341</strain>
    </source>
</reference>
<keyword evidence="2" id="KW-0067">ATP-binding</keyword>
<feature type="compositionally biased region" description="Low complexity" evidence="3">
    <location>
        <begin position="359"/>
        <end position="379"/>
    </location>
</feature>
<dbReference type="InterPro" id="IPR003094">
    <property type="entry name" value="6Pfruct_kin"/>
</dbReference>
<dbReference type="Gene3D" id="3.40.50.300">
    <property type="entry name" value="P-loop containing nucleotide triphosphate hydrolases"/>
    <property type="match status" value="1"/>
</dbReference>
<dbReference type="InterPro" id="IPR013079">
    <property type="entry name" value="6Phosfructo_kin"/>
</dbReference>
<evidence type="ECO:0000256" key="3">
    <source>
        <dbReference type="SAM" id="MobiDB-lite"/>
    </source>
</evidence>
<dbReference type="Pfam" id="PF01591">
    <property type="entry name" value="6PF2K"/>
    <property type="match status" value="1"/>
</dbReference>
<dbReference type="PANTHER" id="PTHR10606">
    <property type="entry name" value="6-PHOSPHOFRUCTO-2-KINASE/FRUCTOSE-2,6-BISPHOSPHATASE"/>
    <property type="match status" value="1"/>
</dbReference>
<dbReference type="PRINTS" id="PR00991">
    <property type="entry name" value="6PFRUCTKNASE"/>
</dbReference>
<comment type="caution">
    <text evidence="5">The sequence shown here is derived from an EMBL/GenBank/DDBJ whole genome shotgun (WGS) entry which is preliminary data.</text>
</comment>
<name>A0A9P8PWR8_9ASCO</name>
<feature type="compositionally biased region" description="Polar residues" evidence="3">
    <location>
        <begin position="19"/>
        <end position="29"/>
    </location>
</feature>
<feature type="region of interest" description="Disordered" evidence="3">
    <location>
        <begin position="1"/>
        <end position="34"/>
    </location>
</feature>
<dbReference type="SUPFAM" id="SSF52540">
    <property type="entry name" value="P-loop containing nucleoside triphosphate hydrolases"/>
    <property type="match status" value="1"/>
</dbReference>
<feature type="domain" description="6-phosphofructo-2-kinase" evidence="4">
    <location>
        <begin position="72"/>
        <end position="295"/>
    </location>
</feature>
<sequence>MSGNNSYTKLQPQGAEDVQSPSYPGNYSARTKKRWGSTPNSYIGTLNSTTTDGIHTQLSPDHIFPAQLYSTESGRLFHAGKILIALVGLPARGKTHLSVSLTRYLRWLGVKTQSFHVSDYRRKAYSNFEDDIPQDYFSASPKTEEGIKIREQIINGCLSDIMSFFERERGQVAIYDALNALKIHRLEVEELFSKMNIKVLFIESIVDDAKLLKRNVNNAAASPDYEGWDPKLAKSDYLKRIQANAPIYEQIDFDKTETHLNYIKFINFGERLVTHNSQHGYLINRIVFFLMNSRIKAGRVYFARCGKSNLDKYIDDELLNSEGLEYSEILCKTLLARLKEKRKQELREMINESPIYSTPISSVNSQSSSSNVSTENIPSLTRKHLSRQPSTADGSSVNSFVVWTATRKRTSETANPFRRKGITVRERYQLNQLNTGAVADMPEEEIIKIFENEYLQDLKDPYHHRYPRAESYHDLAVRMEPLLLEMERMDGDILIIAHESVLRVLYGYLMACSCYSIPALEFPRDELIEISYTPYENLTKRIKLEGVEP</sequence>
<keyword evidence="6" id="KW-1185">Reference proteome</keyword>
<dbReference type="GO" id="GO:0006003">
    <property type="term" value="P:fructose 2,6-bisphosphate metabolic process"/>
    <property type="evidence" value="ECO:0007669"/>
    <property type="project" value="InterPro"/>
</dbReference>
<dbReference type="InterPro" id="IPR013078">
    <property type="entry name" value="His_Pase_superF_clade-1"/>
</dbReference>
<organism evidence="5 6">
    <name type="scientific">Wickerhamomyces mucosus</name>
    <dbReference type="NCBI Taxonomy" id="1378264"/>
    <lineage>
        <taxon>Eukaryota</taxon>
        <taxon>Fungi</taxon>
        <taxon>Dikarya</taxon>
        <taxon>Ascomycota</taxon>
        <taxon>Saccharomycotina</taxon>
        <taxon>Saccharomycetes</taxon>
        <taxon>Phaffomycetales</taxon>
        <taxon>Wickerhamomycetaceae</taxon>
        <taxon>Wickerhamomyces</taxon>
    </lineage>
</organism>